<proteinExistence type="predicted"/>
<dbReference type="Pfam" id="PF00239">
    <property type="entry name" value="Resolvase"/>
    <property type="match status" value="1"/>
</dbReference>
<name>A0A140B463_CLOBO</name>
<reference evidence="2" key="1">
    <citation type="journal article" date="2016" name="Genome Biol. Evol.">
        <title>Evolution of chromosomal Clostridium botulinum type E neurotoxin gene clusters: evidence provided by their rare plasmid borne counterparts.</title>
        <authorList>
            <person name="Carter A.T."/>
            <person name="Austin J.W."/>
            <person name="Weedmark K.A."/>
            <person name="Peck M.W."/>
        </authorList>
    </citation>
    <scope>NUCLEOTIDE SEQUENCE</scope>
    <source>
        <strain evidence="2">GA0702E1CS</strain>
        <plasmid evidence="2">pGA0702E1CS</plasmid>
    </source>
</reference>
<organism evidence="2">
    <name type="scientific">Clostridium botulinum</name>
    <dbReference type="NCBI Taxonomy" id="1491"/>
    <lineage>
        <taxon>Bacteria</taxon>
        <taxon>Bacillati</taxon>
        <taxon>Bacillota</taxon>
        <taxon>Clostridia</taxon>
        <taxon>Eubacteriales</taxon>
        <taxon>Clostridiaceae</taxon>
        <taxon>Clostridium</taxon>
    </lineage>
</organism>
<dbReference type="AlphaFoldDB" id="A0A140B463"/>
<evidence type="ECO:0000313" key="2">
    <source>
        <dbReference type="EMBL" id="ALP69029.1"/>
    </source>
</evidence>
<keyword evidence="2" id="KW-0614">Plasmid</keyword>
<protein>
    <submittedName>
        <fullName evidence="2">Site-specific recombinase resolvase</fullName>
    </submittedName>
</protein>
<feature type="domain" description="Resolvase/invertase-type recombinase catalytic" evidence="1">
    <location>
        <begin position="1"/>
        <end position="141"/>
    </location>
</feature>
<evidence type="ECO:0000259" key="1">
    <source>
        <dbReference type="PROSITE" id="PS51736"/>
    </source>
</evidence>
<dbReference type="InterPro" id="IPR036162">
    <property type="entry name" value="Resolvase-like_N_sf"/>
</dbReference>
<dbReference type="SUPFAM" id="SSF53041">
    <property type="entry name" value="Resolvase-like"/>
    <property type="match status" value="1"/>
</dbReference>
<dbReference type="RefSeq" id="WP_172688133.1">
    <property type="nucleotide sequence ID" value="NZ_JACBEJ010000007.1"/>
</dbReference>
<dbReference type="GO" id="GO:0000150">
    <property type="term" value="F:DNA strand exchange activity"/>
    <property type="evidence" value="ECO:0007669"/>
    <property type="project" value="InterPro"/>
</dbReference>
<geneLocation type="plasmid" evidence="2">
    <name>pGA0702E1CS</name>
</geneLocation>
<dbReference type="InterPro" id="IPR006119">
    <property type="entry name" value="Resolv_N"/>
</dbReference>
<dbReference type="EMBL" id="KT901798">
    <property type="protein sequence ID" value="ALP69029.1"/>
    <property type="molecule type" value="Genomic_DNA"/>
</dbReference>
<dbReference type="Gene3D" id="1.10.10.60">
    <property type="entry name" value="Homeodomain-like"/>
    <property type="match status" value="1"/>
</dbReference>
<sequence length="188" mass="21852">MIYGYVRVNTKEELNNNSIEKQIFEIFDVYSNSIIYEETFNNRFTVRPKFLELLDLLNKHDILVVTELDKFCTSIKEGLNYINMLINNGVKVHILNMGMIENTSIGNLIIKNLIAFYKFEEIIIKQYSKNKDGRPKKFTLIQLRNALSLLKVNGGKNSYNEVARITGISKSTLIREMKKNKETCSKKI</sequence>
<dbReference type="SMART" id="SM00857">
    <property type="entry name" value="Resolvase"/>
    <property type="match status" value="1"/>
</dbReference>
<dbReference type="CDD" id="cd03768">
    <property type="entry name" value="SR_ResInv"/>
    <property type="match status" value="1"/>
</dbReference>
<accession>A0A140B463</accession>
<dbReference type="GO" id="GO:0003677">
    <property type="term" value="F:DNA binding"/>
    <property type="evidence" value="ECO:0007669"/>
    <property type="project" value="InterPro"/>
</dbReference>
<dbReference type="Gene3D" id="3.40.50.1390">
    <property type="entry name" value="Resolvase, N-terminal catalytic domain"/>
    <property type="match status" value="1"/>
</dbReference>
<dbReference type="PROSITE" id="PS51736">
    <property type="entry name" value="RECOMBINASES_3"/>
    <property type="match status" value="1"/>
</dbReference>